<comment type="caution">
    <text evidence="1">The sequence shown here is derived from an EMBL/GenBank/DDBJ whole genome shotgun (WGS) entry which is preliminary data.</text>
</comment>
<keyword evidence="2" id="KW-1185">Reference proteome</keyword>
<protein>
    <submittedName>
        <fullName evidence="1">Uncharacterized protein</fullName>
    </submittedName>
</protein>
<evidence type="ECO:0000313" key="2">
    <source>
        <dbReference type="Proteomes" id="UP000805193"/>
    </source>
</evidence>
<gene>
    <name evidence="1" type="ORF">HPB47_021510</name>
</gene>
<dbReference type="Proteomes" id="UP000805193">
    <property type="component" value="Unassembled WGS sequence"/>
</dbReference>
<sequence>MLLSDSPVRPQRPATAYGTHSRPYSTKQAVHRDVIGWKQYWCERKKHAKDCARDVELDAQQTGGGQNTVRPLTDLKARIASLLGLNAIRGSAVHALPLPYIGGLMYYERAKKPEPERRQILELQTVVRDILKDFLPDVARQGRRVQAPKE</sequence>
<organism evidence="1 2">
    <name type="scientific">Ixodes persulcatus</name>
    <name type="common">Taiga tick</name>
    <dbReference type="NCBI Taxonomy" id="34615"/>
    <lineage>
        <taxon>Eukaryota</taxon>
        <taxon>Metazoa</taxon>
        <taxon>Ecdysozoa</taxon>
        <taxon>Arthropoda</taxon>
        <taxon>Chelicerata</taxon>
        <taxon>Arachnida</taxon>
        <taxon>Acari</taxon>
        <taxon>Parasitiformes</taxon>
        <taxon>Ixodida</taxon>
        <taxon>Ixodoidea</taxon>
        <taxon>Ixodidae</taxon>
        <taxon>Ixodinae</taxon>
        <taxon>Ixodes</taxon>
    </lineage>
</organism>
<dbReference type="EMBL" id="JABSTQ010009200">
    <property type="protein sequence ID" value="KAG0431735.1"/>
    <property type="molecule type" value="Genomic_DNA"/>
</dbReference>
<name>A0AC60QEA2_IXOPE</name>
<proteinExistence type="predicted"/>
<evidence type="ECO:0000313" key="1">
    <source>
        <dbReference type="EMBL" id="KAG0431735.1"/>
    </source>
</evidence>
<accession>A0AC60QEA2</accession>
<reference evidence="1 2" key="1">
    <citation type="journal article" date="2020" name="Cell">
        <title>Large-Scale Comparative Analyses of Tick Genomes Elucidate Their Genetic Diversity and Vector Capacities.</title>
        <authorList>
            <consortium name="Tick Genome and Microbiome Consortium (TIGMIC)"/>
            <person name="Jia N."/>
            <person name="Wang J."/>
            <person name="Shi W."/>
            <person name="Du L."/>
            <person name="Sun Y."/>
            <person name="Zhan W."/>
            <person name="Jiang J.F."/>
            <person name="Wang Q."/>
            <person name="Zhang B."/>
            <person name="Ji P."/>
            <person name="Bell-Sakyi L."/>
            <person name="Cui X.M."/>
            <person name="Yuan T.T."/>
            <person name="Jiang B.G."/>
            <person name="Yang W.F."/>
            <person name="Lam T.T."/>
            <person name="Chang Q.C."/>
            <person name="Ding S.J."/>
            <person name="Wang X.J."/>
            <person name="Zhu J.G."/>
            <person name="Ruan X.D."/>
            <person name="Zhao L."/>
            <person name="Wei J.T."/>
            <person name="Ye R.Z."/>
            <person name="Que T.C."/>
            <person name="Du C.H."/>
            <person name="Zhou Y.H."/>
            <person name="Cheng J.X."/>
            <person name="Dai P.F."/>
            <person name="Guo W.B."/>
            <person name="Han X.H."/>
            <person name="Huang E.J."/>
            <person name="Li L.F."/>
            <person name="Wei W."/>
            <person name="Gao Y.C."/>
            <person name="Liu J.Z."/>
            <person name="Shao H.Z."/>
            <person name="Wang X."/>
            <person name="Wang C.C."/>
            <person name="Yang T.C."/>
            <person name="Huo Q.B."/>
            <person name="Li W."/>
            <person name="Chen H.Y."/>
            <person name="Chen S.E."/>
            <person name="Zhou L.G."/>
            <person name="Ni X.B."/>
            <person name="Tian J.H."/>
            <person name="Sheng Y."/>
            <person name="Liu T."/>
            <person name="Pan Y.S."/>
            <person name="Xia L.Y."/>
            <person name="Li J."/>
            <person name="Zhao F."/>
            <person name="Cao W.C."/>
        </authorList>
    </citation>
    <scope>NUCLEOTIDE SEQUENCE [LARGE SCALE GENOMIC DNA]</scope>
    <source>
        <strain evidence="1">Iper-2018</strain>
    </source>
</reference>